<feature type="transmembrane region" description="Helical" evidence="1">
    <location>
        <begin position="110"/>
        <end position="132"/>
    </location>
</feature>
<evidence type="ECO:0000313" key="3">
    <source>
        <dbReference type="Proteomes" id="UP001501777"/>
    </source>
</evidence>
<feature type="transmembrane region" description="Helical" evidence="1">
    <location>
        <begin position="230"/>
        <end position="250"/>
    </location>
</feature>
<evidence type="ECO:0000256" key="1">
    <source>
        <dbReference type="SAM" id="Phobius"/>
    </source>
</evidence>
<keyword evidence="1" id="KW-0472">Membrane</keyword>
<keyword evidence="1" id="KW-1133">Transmembrane helix</keyword>
<accession>A0ABP5Z2W6</accession>
<keyword evidence="3" id="KW-1185">Reference proteome</keyword>
<dbReference type="EMBL" id="BAAASG010000007">
    <property type="protein sequence ID" value="GAA2491273.1"/>
    <property type="molecule type" value="Genomic_DNA"/>
</dbReference>
<name>A0ABP5Z2W6_STRLO</name>
<organism evidence="2 3">
    <name type="scientific">Streptomyces longisporus</name>
    <dbReference type="NCBI Taxonomy" id="1948"/>
    <lineage>
        <taxon>Bacteria</taxon>
        <taxon>Bacillati</taxon>
        <taxon>Actinomycetota</taxon>
        <taxon>Actinomycetes</taxon>
        <taxon>Kitasatosporales</taxon>
        <taxon>Streptomycetaceae</taxon>
        <taxon>Streptomyces</taxon>
    </lineage>
</organism>
<feature type="transmembrane region" description="Helical" evidence="1">
    <location>
        <begin position="138"/>
        <end position="158"/>
    </location>
</feature>
<keyword evidence="1" id="KW-0812">Transmembrane</keyword>
<proteinExistence type="predicted"/>
<sequence length="328" mass="34075">MTVDDRQIQDFSLRQSNSTLRLTRRGVEIALGALWLVDGALQLQPSMFTRGFFVDTLGMANMGLPGPVATVEYDLTSMLAAHPALWNALFASLQVALGVGLLWRRTARPALALSVLWALGVWTVGEGFGGLFMGGTDLLTGAPGAALLYALVALTLWPRTDHPGPSIADGGVLGGVAARWAWLLLWIGTAALELEPAAHVPAAQLSNTGEEEPAVIAAVNHAVGGLVSGWAALFVVVLGLLQVAVGAGVLTARTRRAALSAGIALAVATGLLGQDLGGLLTGHATDPGTGPPLVLFALTLWPRATYGRRTEVPPSSRPVPWFGSHAVN</sequence>
<dbReference type="Proteomes" id="UP001501777">
    <property type="component" value="Unassembled WGS sequence"/>
</dbReference>
<evidence type="ECO:0000313" key="2">
    <source>
        <dbReference type="EMBL" id="GAA2491273.1"/>
    </source>
</evidence>
<protein>
    <recommendedName>
        <fullName evidence="4">Integral membrane protein</fullName>
    </recommendedName>
</protein>
<gene>
    <name evidence="2" type="ORF">GCM10010276_33370</name>
</gene>
<comment type="caution">
    <text evidence="2">The sequence shown here is derived from an EMBL/GenBank/DDBJ whole genome shotgun (WGS) entry which is preliminary data.</text>
</comment>
<dbReference type="RefSeq" id="WP_344401029.1">
    <property type="nucleotide sequence ID" value="NZ_BAAASG010000007.1"/>
</dbReference>
<reference evidence="3" key="1">
    <citation type="journal article" date="2019" name="Int. J. Syst. Evol. Microbiol.">
        <title>The Global Catalogue of Microorganisms (GCM) 10K type strain sequencing project: providing services to taxonomists for standard genome sequencing and annotation.</title>
        <authorList>
            <consortium name="The Broad Institute Genomics Platform"/>
            <consortium name="The Broad Institute Genome Sequencing Center for Infectious Disease"/>
            <person name="Wu L."/>
            <person name="Ma J."/>
        </authorList>
    </citation>
    <scope>NUCLEOTIDE SEQUENCE [LARGE SCALE GENOMIC DNA]</scope>
    <source>
        <strain evidence="3">JCM 4395</strain>
    </source>
</reference>
<evidence type="ECO:0008006" key="4">
    <source>
        <dbReference type="Google" id="ProtNLM"/>
    </source>
</evidence>
<feature type="transmembrane region" description="Helical" evidence="1">
    <location>
        <begin position="170"/>
        <end position="192"/>
    </location>
</feature>
<feature type="transmembrane region" description="Helical" evidence="1">
    <location>
        <begin position="84"/>
        <end position="103"/>
    </location>
</feature>